<dbReference type="Gene3D" id="1.10.20.10">
    <property type="entry name" value="Histone, subunit A"/>
    <property type="match status" value="1"/>
</dbReference>
<evidence type="ECO:0000256" key="7">
    <source>
        <dbReference type="SAM" id="MobiDB-lite"/>
    </source>
</evidence>
<dbReference type="CDD" id="cd00076">
    <property type="entry name" value="HFD_SF"/>
    <property type="match status" value="1"/>
</dbReference>
<dbReference type="Proteomes" id="UP000184267">
    <property type="component" value="Unassembled WGS sequence"/>
</dbReference>
<sequence length="279" mass="30535">MAHHYPAHAQNQAYQSYPAPAAYGYSAPAYYPGYQPRPGGGYAFDGAVGATSAQPQVGPHSAPELPGVTPQLASHVMERLVSSELRDAGFESAEAGALRRLEREVAEFVQELYERAHDYANLAHRANPIATDVFAAANDYGLESSAMLHFSKKSRKHKKDPSKEPMMLLPPPSRSPSPELLSSDDENAPPAIPMTLRPLPHYVPPLPPKHTYLRTPISPPKKAALPSLEKKLKNAALVQDSLKNLLLATEDNTQEDAELLGATVNWEATTHPRKRWKLS</sequence>
<dbReference type="OrthoDB" id="2193813at2759"/>
<dbReference type="InterPro" id="IPR006565">
    <property type="entry name" value="BTP"/>
</dbReference>
<evidence type="ECO:0000256" key="2">
    <source>
        <dbReference type="ARBA" id="ARBA00008767"/>
    </source>
</evidence>
<keyword evidence="5" id="KW-0804">Transcription</keyword>
<dbReference type="PANTHER" id="PTHR46469">
    <property type="entry name" value="TRANSCRIPTION INITIATION FACTOR TFIID SUBUNIT 8"/>
    <property type="match status" value="1"/>
</dbReference>
<dbReference type="Pfam" id="PF07524">
    <property type="entry name" value="Bromo_TP"/>
    <property type="match status" value="1"/>
</dbReference>
<dbReference type="SMART" id="SM00576">
    <property type="entry name" value="BTP"/>
    <property type="match status" value="1"/>
</dbReference>
<dbReference type="InterPro" id="IPR009072">
    <property type="entry name" value="Histone-fold"/>
</dbReference>
<dbReference type="EMBL" id="MNAD01000773">
    <property type="protein sequence ID" value="OJT10512.1"/>
    <property type="molecule type" value="Genomic_DNA"/>
</dbReference>
<dbReference type="GO" id="GO:0006367">
    <property type="term" value="P:transcription initiation at RNA polymerase II promoter"/>
    <property type="evidence" value="ECO:0007669"/>
    <property type="project" value="TreeGrafter"/>
</dbReference>
<accession>A0A1M2VSN4</accession>
<dbReference type="PANTHER" id="PTHR46469:SF1">
    <property type="entry name" value="TRANSCRIPTION INITIATION FACTOR TFIID SUBUNIT 8"/>
    <property type="match status" value="1"/>
</dbReference>
<protein>
    <recommendedName>
        <fullName evidence="3">Transcription initiation factor TFIID subunit 8</fullName>
    </recommendedName>
</protein>
<dbReference type="Pfam" id="PF10406">
    <property type="entry name" value="TAF8_C"/>
    <property type="match status" value="1"/>
</dbReference>
<comment type="caution">
    <text evidence="9">The sequence shown here is derived from an EMBL/GenBank/DDBJ whole genome shotgun (WGS) entry which is preliminary data.</text>
</comment>
<organism evidence="9 10">
    <name type="scientific">Trametes pubescens</name>
    <name type="common">White-rot fungus</name>
    <dbReference type="NCBI Taxonomy" id="154538"/>
    <lineage>
        <taxon>Eukaryota</taxon>
        <taxon>Fungi</taxon>
        <taxon>Dikarya</taxon>
        <taxon>Basidiomycota</taxon>
        <taxon>Agaricomycotina</taxon>
        <taxon>Agaricomycetes</taxon>
        <taxon>Polyporales</taxon>
        <taxon>Polyporaceae</taxon>
        <taxon>Trametes</taxon>
    </lineage>
</organism>
<dbReference type="GO" id="GO:0046982">
    <property type="term" value="F:protein heterodimerization activity"/>
    <property type="evidence" value="ECO:0007669"/>
    <property type="project" value="InterPro"/>
</dbReference>
<keyword evidence="4" id="KW-0805">Transcription regulation</keyword>
<dbReference type="InterPro" id="IPR019473">
    <property type="entry name" value="TFIID_su8_C"/>
</dbReference>
<name>A0A1M2VSN4_TRAPU</name>
<proteinExistence type="inferred from homology"/>
<gene>
    <name evidence="9" type="ORF">TRAPUB_12950</name>
</gene>
<dbReference type="GO" id="GO:0005669">
    <property type="term" value="C:transcription factor TFIID complex"/>
    <property type="evidence" value="ECO:0007669"/>
    <property type="project" value="InterPro"/>
</dbReference>
<evidence type="ECO:0000256" key="1">
    <source>
        <dbReference type="ARBA" id="ARBA00004123"/>
    </source>
</evidence>
<evidence type="ECO:0000313" key="9">
    <source>
        <dbReference type="EMBL" id="OJT10512.1"/>
    </source>
</evidence>
<dbReference type="STRING" id="154538.A0A1M2VSN4"/>
<keyword evidence="6" id="KW-0539">Nucleus</keyword>
<evidence type="ECO:0000256" key="5">
    <source>
        <dbReference type="ARBA" id="ARBA00023163"/>
    </source>
</evidence>
<comment type="similarity">
    <text evidence="2">Belongs to the TAF8 family.</text>
</comment>
<evidence type="ECO:0000313" key="10">
    <source>
        <dbReference type="Proteomes" id="UP000184267"/>
    </source>
</evidence>
<dbReference type="InterPro" id="IPR037818">
    <property type="entry name" value="TAF8"/>
</dbReference>
<evidence type="ECO:0000256" key="3">
    <source>
        <dbReference type="ARBA" id="ARBA00017307"/>
    </source>
</evidence>
<dbReference type="OMA" id="YANLAHR"/>
<feature type="domain" description="Bromodomain associated" evidence="8">
    <location>
        <begin position="70"/>
        <end position="146"/>
    </location>
</feature>
<feature type="compositionally biased region" description="Basic residues" evidence="7">
    <location>
        <begin position="151"/>
        <end position="160"/>
    </location>
</feature>
<reference evidence="9 10" key="1">
    <citation type="submission" date="2016-10" db="EMBL/GenBank/DDBJ databases">
        <title>Genome sequence of the basidiomycete white-rot fungus Trametes pubescens.</title>
        <authorList>
            <person name="Makela M.R."/>
            <person name="Granchi Z."/>
            <person name="Peng M."/>
            <person name="De Vries R.P."/>
            <person name="Grigoriev I."/>
            <person name="Riley R."/>
            <person name="Hilden K."/>
        </authorList>
    </citation>
    <scope>NUCLEOTIDE SEQUENCE [LARGE SCALE GENOMIC DNA]</scope>
    <source>
        <strain evidence="9 10">FBCC735</strain>
    </source>
</reference>
<evidence type="ECO:0000259" key="8">
    <source>
        <dbReference type="SMART" id="SM00576"/>
    </source>
</evidence>
<keyword evidence="10" id="KW-1185">Reference proteome</keyword>
<comment type="subcellular location">
    <subcellularLocation>
        <location evidence="1">Nucleus</location>
    </subcellularLocation>
</comment>
<feature type="region of interest" description="Disordered" evidence="7">
    <location>
        <begin position="151"/>
        <end position="194"/>
    </location>
</feature>
<evidence type="ECO:0000256" key="6">
    <source>
        <dbReference type="ARBA" id="ARBA00023242"/>
    </source>
</evidence>
<evidence type="ECO:0000256" key="4">
    <source>
        <dbReference type="ARBA" id="ARBA00023015"/>
    </source>
</evidence>
<dbReference type="AlphaFoldDB" id="A0A1M2VSN4"/>